<organism evidence="1 2">
    <name type="scientific">Accipiter nisus</name>
    <name type="common">Eurasian sparrowhawk</name>
    <dbReference type="NCBI Taxonomy" id="211598"/>
    <lineage>
        <taxon>Eukaryota</taxon>
        <taxon>Metazoa</taxon>
        <taxon>Chordata</taxon>
        <taxon>Craniata</taxon>
        <taxon>Vertebrata</taxon>
        <taxon>Euteleostomi</taxon>
        <taxon>Archelosauria</taxon>
        <taxon>Archosauria</taxon>
        <taxon>Dinosauria</taxon>
        <taxon>Saurischia</taxon>
        <taxon>Theropoda</taxon>
        <taxon>Coelurosauria</taxon>
        <taxon>Aves</taxon>
        <taxon>Neognathae</taxon>
        <taxon>Neoaves</taxon>
        <taxon>Telluraves</taxon>
        <taxon>Accipitrimorphae</taxon>
        <taxon>Accipitriformes</taxon>
        <taxon>Accipitridae</taxon>
        <taxon>Accipitrinae</taxon>
        <taxon>Accipiter</taxon>
    </lineage>
</organism>
<proteinExistence type="predicted"/>
<protein>
    <submittedName>
        <fullName evidence="1">Uncharacterized protein</fullName>
    </submittedName>
</protein>
<evidence type="ECO:0000313" key="2">
    <source>
        <dbReference type="Proteomes" id="UP000694541"/>
    </source>
</evidence>
<name>A0A8B9NJR7_9AVES</name>
<dbReference type="AlphaFoldDB" id="A0A8B9NJR7"/>
<reference evidence="1" key="2">
    <citation type="submission" date="2025-09" db="UniProtKB">
        <authorList>
            <consortium name="Ensembl"/>
        </authorList>
    </citation>
    <scope>IDENTIFICATION</scope>
</reference>
<sequence length="115" mass="13180">MFQYLMYCCRLSYNNGIDYLYTQKFGNAPVIHTICPKSFTRLLVTQKHVSRACGRFMSEETTMAFSSEVALLQSTGQLVERICSKCSVLLQGNNTRQDKNAALCLSFFHQRSLIY</sequence>
<reference evidence="1" key="1">
    <citation type="submission" date="2025-08" db="UniProtKB">
        <authorList>
            <consortium name="Ensembl"/>
        </authorList>
    </citation>
    <scope>IDENTIFICATION</scope>
</reference>
<evidence type="ECO:0000313" key="1">
    <source>
        <dbReference type="Ensembl" id="ENSANIP00000022924.1"/>
    </source>
</evidence>
<dbReference type="Proteomes" id="UP000694541">
    <property type="component" value="Unplaced"/>
</dbReference>
<accession>A0A8B9NJR7</accession>
<dbReference type="Ensembl" id="ENSANIT00000023689.1">
    <property type="protein sequence ID" value="ENSANIP00000022924.1"/>
    <property type="gene ID" value="ENSANIG00000015601.1"/>
</dbReference>
<keyword evidence="2" id="KW-1185">Reference proteome</keyword>